<keyword evidence="8" id="KW-1185">Reference proteome</keyword>
<dbReference type="PANTHER" id="PTHR32089">
    <property type="entry name" value="METHYL-ACCEPTING CHEMOTAXIS PROTEIN MCPB"/>
    <property type="match status" value="1"/>
</dbReference>
<dbReference type="Gene3D" id="1.20.120.1530">
    <property type="match status" value="1"/>
</dbReference>
<feature type="transmembrane region" description="Helical" evidence="5">
    <location>
        <begin position="43"/>
        <end position="61"/>
    </location>
</feature>
<feature type="transmembrane region" description="Helical" evidence="5">
    <location>
        <begin position="17"/>
        <end position="37"/>
    </location>
</feature>
<evidence type="ECO:0000259" key="6">
    <source>
        <dbReference type="PROSITE" id="PS50111"/>
    </source>
</evidence>
<comment type="similarity">
    <text evidence="3">Belongs to the methyl-accepting chemotaxis (MCP) protein family.</text>
</comment>
<evidence type="ECO:0000256" key="4">
    <source>
        <dbReference type="PROSITE-ProRule" id="PRU00284"/>
    </source>
</evidence>
<dbReference type="InterPro" id="IPR025991">
    <property type="entry name" value="Chemoreceptor_zinc-bind_dom"/>
</dbReference>
<dbReference type="PANTHER" id="PTHR32089:SF112">
    <property type="entry name" value="LYSOZYME-LIKE PROTEIN-RELATED"/>
    <property type="match status" value="1"/>
</dbReference>
<organism evidence="7 8">
    <name type="scientific">Vibrio plantisponsor</name>
    <dbReference type="NCBI Taxonomy" id="664643"/>
    <lineage>
        <taxon>Bacteria</taxon>
        <taxon>Pseudomonadati</taxon>
        <taxon>Pseudomonadota</taxon>
        <taxon>Gammaproteobacteria</taxon>
        <taxon>Vibrionales</taxon>
        <taxon>Vibrionaceae</taxon>
        <taxon>Vibrio</taxon>
    </lineage>
</organism>
<protein>
    <submittedName>
        <fullName evidence="7">Methyl-accepting chemotaxis protein</fullName>
    </submittedName>
</protein>
<keyword evidence="5" id="KW-0472">Membrane</keyword>
<dbReference type="SMART" id="SM00283">
    <property type="entry name" value="MA"/>
    <property type="match status" value="1"/>
</dbReference>
<reference evidence="7 8" key="1">
    <citation type="submission" date="2023-11" db="EMBL/GenBank/DDBJ databases">
        <title>Plant-associative lifestyle of Vibrio porteresiae and its evolutionary dynamics.</title>
        <authorList>
            <person name="Rameshkumar N."/>
            <person name="Kirti K."/>
        </authorList>
    </citation>
    <scope>NUCLEOTIDE SEQUENCE [LARGE SCALE GENOMIC DNA]</scope>
    <source>
        <strain evidence="7 8">MSSRF60</strain>
    </source>
</reference>
<keyword evidence="5" id="KW-1133">Transmembrane helix</keyword>
<dbReference type="InterPro" id="IPR004090">
    <property type="entry name" value="Chemotax_Me-accpt_rcpt"/>
</dbReference>
<evidence type="ECO:0000256" key="1">
    <source>
        <dbReference type="ARBA" id="ARBA00004370"/>
    </source>
</evidence>
<comment type="subcellular location">
    <subcellularLocation>
        <location evidence="1">Membrane</location>
    </subcellularLocation>
</comment>
<sequence length="491" mass="54754">MRTSQVSRKVLLLRHKFIFLCTFFVVATISLSAYNVYLNGLNAVDVVIPVIASVFAIYAYLDHQHPIMVLSKIRHALNEATKGNIHVRITDTKGLGEVGHVAWAVNDLLDIVETNFKELSNTFQRTANNEFHREGLYDGMSGEFAATMKNINVAVNSMHEAHIYARQNRLRSALHKINTSNLLLNLKDNQQELVTLSERMDDVIAIATQNRDGAEQSRTLVKDLNQSLDSMNSRMSQMGSQAQKLGNDSVRISETVSMITDIAEQTNLLALNAAIEAARAGEVGRGFAVVADEVRLLADRTRKSTAEISGIVSSLTSQIEEMVNQTLEVGQQTQQVSSAVENFHINFDQVANSSQETISLVTQTKDISFASLVKLDHIIYMQNGYIGLENSGKGAEATEAEVNHHQCRLGQWYYEGAGFTEFNHLPSFRRLESSHREVHESVQHAMTLVSQNWLEDDDVLDSIVDTLENAERASHNVINCISEMVKEKHKA</sequence>
<dbReference type="InterPro" id="IPR004089">
    <property type="entry name" value="MCPsignal_dom"/>
</dbReference>
<gene>
    <name evidence="7" type="ORF">SBW85_15575</name>
</gene>
<keyword evidence="2 4" id="KW-0807">Transducer</keyword>
<keyword evidence="5" id="KW-0812">Transmembrane</keyword>
<evidence type="ECO:0000313" key="7">
    <source>
        <dbReference type="EMBL" id="MDW6019118.1"/>
    </source>
</evidence>
<dbReference type="Pfam" id="PF13682">
    <property type="entry name" value="CZB"/>
    <property type="match status" value="1"/>
</dbReference>
<dbReference type="Proteomes" id="UP001272325">
    <property type="component" value="Unassembled WGS sequence"/>
</dbReference>
<feature type="domain" description="Methyl-accepting transducer" evidence="6">
    <location>
        <begin position="196"/>
        <end position="371"/>
    </location>
</feature>
<evidence type="ECO:0000256" key="5">
    <source>
        <dbReference type="SAM" id="Phobius"/>
    </source>
</evidence>
<dbReference type="Pfam" id="PF00015">
    <property type="entry name" value="MCPsignal"/>
    <property type="match status" value="1"/>
</dbReference>
<dbReference type="RefSeq" id="WP_102942604.1">
    <property type="nucleotide sequence ID" value="NZ_AP024894.1"/>
</dbReference>
<evidence type="ECO:0000256" key="2">
    <source>
        <dbReference type="ARBA" id="ARBA00023224"/>
    </source>
</evidence>
<dbReference type="PRINTS" id="PR00260">
    <property type="entry name" value="CHEMTRNSDUCR"/>
</dbReference>
<evidence type="ECO:0000313" key="8">
    <source>
        <dbReference type="Proteomes" id="UP001272325"/>
    </source>
</evidence>
<accession>A0ABU4ILK3</accession>
<proteinExistence type="inferred from homology"/>
<dbReference type="Gene3D" id="1.20.120.30">
    <property type="entry name" value="Aspartate receptor, ligand-binding domain"/>
    <property type="match status" value="1"/>
</dbReference>
<evidence type="ECO:0000256" key="3">
    <source>
        <dbReference type="ARBA" id="ARBA00029447"/>
    </source>
</evidence>
<dbReference type="PROSITE" id="PS50111">
    <property type="entry name" value="CHEMOTAXIS_TRANSDUC_2"/>
    <property type="match status" value="1"/>
</dbReference>
<dbReference type="SUPFAM" id="SSF58104">
    <property type="entry name" value="Methyl-accepting chemotaxis protein (MCP) signaling domain"/>
    <property type="match status" value="1"/>
</dbReference>
<comment type="caution">
    <text evidence="7">The sequence shown here is derived from an EMBL/GenBank/DDBJ whole genome shotgun (WGS) entry which is preliminary data.</text>
</comment>
<dbReference type="Gene3D" id="1.10.287.950">
    <property type="entry name" value="Methyl-accepting chemotaxis protein"/>
    <property type="match status" value="1"/>
</dbReference>
<dbReference type="EMBL" id="JAWRCN010000002">
    <property type="protein sequence ID" value="MDW6019118.1"/>
    <property type="molecule type" value="Genomic_DNA"/>
</dbReference>
<name>A0ABU4ILK3_9VIBR</name>